<reference evidence="1 2" key="1">
    <citation type="submission" date="2015-04" db="EMBL/GenBank/DDBJ databases">
        <authorList>
            <consortium name="Pathogen Informatics"/>
        </authorList>
    </citation>
    <scope>NUCLEOTIDE SEQUENCE [LARGE SCALE GENOMIC DNA]</scope>
    <source>
        <strain evidence="1 2">SGS1</strain>
    </source>
</reference>
<gene>
    <name evidence="1" type="ORF">PRELSG_9902300</name>
</gene>
<evidence type="ECO:0000313" key="1">
    <source>
        <dbReference type="EMBL" id="CRG85510.1"/>
    </source>
</evidence>
<sequence length="305" mass="36169">MRTIQGLLIDGKDGDEYLKQLSFNRDIALDLESSFKESMRTFPLKYSYVYGKTVRSLRDSSIMDCFTVMNDFLCQFCHHLCKDEKCATHLKFFNRLLSKRKEDVNFSEQIDFEYLSSLVSKLNERLDELIEQKTSRLFMRINVEPNNETKWMIAFIVYVLETDSSKNEFMLERLEALLKGEFKNQILDNIHKSFLQEQEDIKKSSDLFKEYVQNKYNIDVNSEGIRSAVKSLHDLLNEETIKEVFNAIVYSLLYKKQLNEYSRFIELLKSKSIKLPFGKSGIISRNKYKDLMSKYLNIYEKKPFF</sequence>
<dbReference type="VEuPathDB" id="PlasmoDB:PRELSG_9902300"/>
<name>A0A1J1GPG2_PLARL</name>
<organism evidence="1 2">
    <name type="scientific">Plasmodium relictum</name>
    <dbReference type="NCBI Taxonomy" id="85471"/>
    <lineage>
        <taxon>Eukaryota</taxon>
        <taxon>Sar</taxon>
        <taxon>Alveolata</taxon>
        <taxon>Apicomplexa</taxon>
        <taxon>Aconoidasida</taxon>
        <taxon>Haemosporida</taxon>
        <taxon>Plasmodiidae</taxon>
        <taxon>Plasmodium</taxon>
        <taxon>Plasmodium (Haemamoeba)</taxon>
    </lineage>
</organism>
<keyword evidence="2" id="KW-1185">Reference proteome</keyword>
<evidence type="ECO:0000313" key="2">
    <source>
        <dbReference type="Proteomes" id="UP000220158"/>
    </source>
</evidence>
<dbReference type="GeneID" id="39739134"/>
<protein>
    <submittedName>
        <fullName evidence="1">Fam-f protein</fullName>
    </submittedName>
</protein>
<proteinExistence type="predicted"/>
<dbReference type="EMBL" id="CVMU01000418">
    <property type="protein sequence ID" value="CRG85510.1"/>
    <property type="molecule type" value="Genomic_DNA"/>
</dbReference>
<dbReference type="Proteomes" id="UP000220158">
    <property type="component" value="Unassembled WGS sequence"/>
</dbReference>
<dbReference type="RefSeq" id="XP_028531318.1">
    <property type="nucleotide sequence ID" value="XM_028677411.1"/>
</dbReference>
<dbReference type="KEGG" id="prel:PRELSG_9902300"/>
<accession>A0A1J1GPG2</accession>
<dbReference type="AlphaFoldDB" id="A0A1J1GPG2"/>